<evidence type="ECO:0000313" key="8">
    <source>
        <dbReference type="EMBL" id="MCW3807360.1"/>
    </source>
</evidence>
<comment type="subcellular location">
    <subcellularLocation>
        <location evidence="1">Cell envelope</location>
    </subcellularLocation>
</comment>
<evidence type="ECO:0000259" key="5">
    <source>
        <dbReference type="Pfam" id="PF25917"/>
    </source>
</evidence>
<dbReference type="InterPro" id="IPR058625">
    <property type="entry name" value="MdtA-like_BSH"/>
</dbReference>
<sequence length="355" mass="39358">MKKIIRTSTSITIIAVICLLIFLQLKGNKENNQNITELANIKGQHYPVKIITAKPSMFASSINTNGFLQSYTDLNLVAETNGRIVKIYKRKGEHIQVGDTIAKVDDEMLRAQLNATKASYDQLHKEVERFTKLANQNAVTSQQLDEIKLNYETTKAQYISAKKQLNNTCITSPVDGYIEQDFIEIGQFVGNGSVVCNIIDSKNLKLQIEIAEENYKNIGKGMEVEISTSTFPDRDFTGTISYIGKKAGYGNSFNAEVKINNNNEGLLKAGMYVTAKIEITGNTEEYYIPRKAISGSLKDASIYLIVDNKAVLSNVTTGKVINDQVQIINGLKSGDKVVIEGNYSIYNNANVKILN</sequence>
<dbReference type="PANTHER" id="PTHR30469:SF15">
    <property type="entry name" value="HLYD FAMILY OF SECRETION PROTEINS"/>
    <property type="match status" value="1"/>
</dbReference>
<dbReference type="RefSeq" id="WP_301201693.1">
    <property type="nucleotide sequence ID" value="NZ_JAPDPI010000044.1"/>
</dbReference>
<dbReference type="InterPro" id="IPR006143">
    <property type="entry name" value="RND_pump_MFP"/>
</dbReference>
<protein>
    <submittedName>
        <fullName evidence="8">Efflux RND transporter periplasmic adaptor subunit</fullName>
    </submittedName>
</protein>
<keyword evidence="3" id="KW-0813">Transport</keyword>
<organism evidence="8 9">
    <name type="scientific">Plebeiibacterium marinum</name>
    <dbReference type="NCBI Taxonomy" id="2992111"/>
    <lineage>
        <taxon>Bacteria</taxon>
        <taxon>Pseudomonadati</taxon>
        <taxon>Bacteroidota</taxon>
        <taxon>Bacteroidia</taxon>
        <taxon>Marinilabiliales</taxon>
        <taxon>Marinilabiliaceae</taxon>
        <taxon>Plebeiibacterium</taxon>
    </lineage>
</organism>
<dbReference type="Proteomes" id="UP001207408">
    <property type="component" value="Unassembled WGS sequence"/>
</dbReference>
<gene>
    <name evidence="8" type="ORF">OM074_17110</name>
</gene>
<dbReference type="NCBIfam" id="TIGR01730">
    <property type="entry name" value="RND_mfp"/>
    <property type="match status" value="1"/>
</dbReference>
<reference evidence="8" key="1">
    <citation type="submission" date="2022-10" db="EMBL/GenBank/DDBJ databases">
        <authorList>
            <person name="Yu W.X."/>
        </authorList>
    </citation>
    <scope>NUCLEOTIDE SEQUENCE</scope>
    <source>
        <strain evidence="8">D04</strain>
    </source>
</reference>
<evidence type="ECO:0000259" key="6">
    <source>
        <dbReference type="Pfam" id="PF25954"/>
    </source>
</evidence>
<keyword evidence="9" id="KW-1185">Reference proteome</keyword>
<evidence type="ECO:0000256" key="2">
    <source>
        <dbReference type="ARBA" id="ARBA00009477"/>
    </source>
</evidence>
<evidence type="ECO:0000256" key="3">
    <source>
        <dbReference type="ARBA" id="ARBA00022448"/>
    </source>
</evidence>
<keyword evidence="4" id="KW-0812">Transmembrane</keyword>
<dbReference type="Gene3D" id="2.40.30.170">
    <property type="match status" value="1"/>
</dbReference>
<comment type="caution">
    <text evidence="8">The sequence shown here is derived from an EMBL/GenBank/DDBJ whole genome shotgun (WGS) entry which is preliminary data.</text>
</comment>
<keyword evidence="4" id="KW-0472">Membrane</keyword>
<dbReference type="EMBL" id="JAPDPI010000044">
    <property type="protein sequence ID" value="MCW3807360.1"/>
    <property type="molecule type" value="Genomic_DNA"/>
</dbReference>
<dbReference type="GO" id="GO:0015562">
    <property type="term" value="F:efflux transmembrane transporter activity"/>
    <property type="evidence" value="ECO:0007669"/>
    <property type="project" value="TreeGrafter"/>
</dbReference>
<accession>A0AAE3MH34</accession>
<evidence type="ECO:0000256" key="4">
    <source>
        <dbReference type="SAM" id="Phobius"/>
    </source>
</evidence>
<evidence type="ECO:0000256" key="1">
    <source>
        <dbReference type="ARBA" id="ARBA00004196"/>
    </source>
</evidence>
<dbReference type="InterPro" id="IPR058792">
    <property type="entry name" value="Beta-barrel_RND_2"/>
</dbReference>
<dbReference type="Gene3D" id="1.10.287.470">
    <property type="entry name" value="Helix hairpin bin"/>
    <property type="match status" value="1"/>
</dbReference>
<feature type="transmembrane region" description="Helical" evidence="4">
    <location>
        <begin position="7"/>
        <end position="25"/>
    </location>
</feature>
<dbReference type="Gene3D" id="2.40.50.100">
    <property type="match status" value="1"/>
</dbReference>
<evidence type="ECO:0000259" key="7">
    <source>
        <dbReference type="Pfam" id="PF25967"/>
    </source>
</evidence>
<dbReference type="Gene3D" id="2.40.420.20">
    <property type="match status" value="1"/>
</dbReference>
<dbReference type="SUPFAM" id="SSF111369">
    <property type="entry name" value="HlyD-like secretion proteins"/>
    <property type="match status" value="1"/>
</dbReference>
<dbReference type="AlphaFoldDB" id="A0AAE3MH34"/>
<dbReference type="GO" id="GO:1990281">
    <property type="term" value="C:efflux pump complex"/>
    <property type="evidence" value="ECO:0007669"/>
    <property type="project" value="TreeGrafter"/>
</dbReference>
<dbReference type="Pfam" id="PF25954">
    <property type="entry name" value="Beta-barrel_RND_2"/>
    <property type="match status" value="1"/>
</dbReference>
<dbReference type="InterPro" id="IPR058627">
    <property type="entry name" value="MdtA-like_C"/>
</dbReference>
<proteinExistence type="inferred from homology"/>
<dbReference type="Pfam" id="PF25917">
    <property type="entry name" value="BSH_RND"/>
    <property type="match status" value="1"/>
</dbReference>
<name>A0AAE3MH34_9BACT</name>
<evidence type="ECO:0000313" key="9">
    <source>
        <dbReference type="Proteomes" id="UP001207408"/>
    </source>
</evidence>
<comment type="similarity">
    <text evidence="2">Belongs to the membrane fusion protein (MFP) (TC 8.A.1) family.</text>
</comment>
<feature type="domain" description="Multidrug resistance protein MdtA-like barrel-sandwich hybrid" evidence="5">
    <location>
        <begin position="78"/>
        <end position="199"/>
    </location>
</feature>
<feature type="domain" description="CusB-like beta-barrel" evidence="6">
    <location>
        <begin position="206"/>
        <end position="277"/>
    </location>
</feature>
<dbReference type="Pfam" id="PF25967">
    <property type="entry name" value="RND-MFP_C"/>
    <property type="match status" value="1"/>
</dbReference>
<dbReference type="PANTHER" id="PTHR30469">
    <property type="entry name" value="MULTIDRUG RESISTANCE PROTEIN MDTA"/>
    <property type="match status" value="1"/>
</dbReference>
<keyword evidence="4" id="KW-1133">Transmembrane helix</keyword>
<feature type="domain" description="Multidrug resistance protein MdtA-like C-terminal permuted SH3" evidence="7">
    <location>
        <begin position="288"/>
        <end position="341"/>
    </location>
</feature>